<name>A0A061IYR4_TRYRA</name>
<keyword evidence="2" id="KW-1185">Reference proteome</keyword>
<gene>
    <name evidence="1" type="ORF">TRSC58_06168</name>
</gene>
<organism evidence="1 2">
    <name type="scientific">Trypanosoma rangeli SC58</name>
    <dbReference type="NCBI Taxonomy" id="429131"/>
    <lineage>
        <taxon>Eukaryota</taxon>
        <taxon>Discoba</taxon>
        <taxon>Euglenozoa</taxon>
        <taxon>Kinetoplastea</taxon>
        <taxon>Metakinetoplastina</taxon>
        <taxon>Trypanosomatida</taxon>
        <taxon>Trypanosomatidae</taxon>
        <taxon>Trypanosoma</taxon>
        <taxon>Herpetosoma</taxon>
    </lineage>
</organism>
<protein>
    <submittedName>
        <fullName evidence="1">Uncharacterized protein</fullName>
    </submittedName>
</protein>
<dbReference type="Proteomes" id="UP000031737">
    <property type="component" value="Unassembled WGS sequence"/>
</dbReference>
<dbReference type="EMBL" id="AUPL01006168">
    <property type="protein sequence ID" value="ESL06162.1"/>
    <property type="molecule type" value="Genomic_DNA"/>
</dbReference>
<dbReference type="VEuPathDB" id="TriTrypDB:TRSC58_06168"/>
<evidence type="ECO:0000313" key="1">
    <source>
        <dbReference type="EMBL" id="ESL06162.1"/>
    </source>
</evidence>
<accession>A0A061IYR4</accession>
<comment type="caution">
    <text evidence="1">The sequence shown here is derived from an EMBL/GenBank/DDBJ whole genome shotgun (WGS) entry which is preliminary data.</text>
</comment>
<sequence length="180" mass="20798">MNHGIINAPNTTQPTMWYLHKREIEIKIIVGLLQGREFVRQKNITSLLVCVHQRHMCSILWVHQNRLQQLIHGSYPCSASKHAYTLPHVWFVGKLLKGTLDKQLLPWLQLKEKCAHLIFRLLLDDNFKMPLGVVRSDGGEGIQYVFSICVRQLDNDTRCDRHREGRLGALKSKVKPPSVM</sequence>
<dbReference type="AlphaFoldDB" id="A0A061IYR4"/>
<evidence type="ECO:0000313" key="2">
    <source>
        <dbReference type="Proteomes" id="UP000031737"/>
    </source>
</evidence>
<reference evidence="1 2" key="1">
    <citation type="submission" date="2013-07" db="EMBL/GenBank/DDBJ databases">
        <authorList>
            <person name="Stoco P.H."/>
            <person name="Wagner G."/>
            <person name="Gerber A."/>
            <person name="Zaha A."/>
            <person name="Thompson C."/>
            <person name="Bartholomeu D.C."/>
            <person name="Luckemeyer D.D."/>
            <person name="Bahia D."/>
            <person name="Loreto E."/>
            <person name="Prestes E.B."/>
            <person name="Lima F.M."/>
            <person name="Rodrigues-Luiz G."/>
            <person name="Vallejo G.A."/>
            <person name="Filho J.F."/>
            <person name="Monteiro K.M."/>
            <person name="Tyler K.M."/>
            <person name="de Almeida L.G."/>
            <person name="Ortiz M.F."/>
            <person name="Siervo M.A."/>
            <person name="de Moraes M.H."/>
            <person name="Cunha O.L."/>
            <person name="Mendonca-Neto R."/>
            <person name="Silva R."/>
            <person name="Teixeira S.M."/>
            <person name="Murta S.M."/>
            <person name="Sincero T.C."/>
            <person name="Mendes T.A."/>
            <person name="Urmenyi T.P."/>
            <person name="Silva V.G."/>
            <person name="da Rocha W.D."/>
            <person name="Andersson B."/>
            <person name="Romanha A.J."/>
            <person name="Steindel M."/>
            <person name="de Vasconcelos A.T."/>
            <person name="Grisard E.C."/>
        </authorList>
    </citation>
    <scope>NUCLEOTIDE SEQUENCE [LARGE SCALE GENOMIC DNA]</scope>
    <source>
        <strain evidence="1 2">SC58</strain>
    </source>
</reference>
<proteinExistence type="predicted"/>